<sequence>MKIKHIVLASAILVSASGFAQKDELKALKKIYAKDEIKGNDLAEYKALVTKVQPLATEEGDKIYASFYRAMTPVLEYLALDQTMPPAQIQAALLKMANPKAITDLAVSLNATLDYEKKTGKKIYTDDINETIGAFKPQMVNLAVGLGNVKKFKEAAEVLYAIYQLDKKDQDKLFYAASYAVNAQDYDKALDYYSQLKALNYTGEGTVYWATNKASKQEETFPTKTDRDLFIKAGSHEKPRDEKLESKRGEIYKNIALILVEQGKTNEAKSAVEEARKANPNDDSLLLTELDLYLKIKDYDTYTKLVNEALQKNPNNVDLLYNLGVISSDAGKLDEAEKYYRRALEVNPNYFNANLNLAELKLRADEKWVNEMNKLGTSEKDNKRYEVLKGERDKNFKAVLPYLEKAVEIEPTNEAAKKTLLSVYNALEMTDKYKALKAKM</sequence>
<keyword evidence="4" id="KW-0732">Signal</keyword>
<dbReference type="SUPFAM" id="SSF48452">
    <property type="entry name" value="TPR-like"/>
    <property type="match status" value="1"/>
</dbReference>
<dbReference type="InterPro" id="IPR011990">
    <property type="entry name" value="TPR-like_helical_dom_sf"/>
</dbReference>
<dbReference type="GO" id="GO:0035269">
    <property type="term" value="P:protein O-linked glycosylation via mannose"/>
    <property type="evidence" value="ECO:0007669"/>
    <property type="project" value="TreeGrafter"/>
</dbReference>
<evidence type="ECO:0000313" key="5">
    <source>
        <dbReference type="EMBL" id="TBX70195.1"/>
    </source>
</evidence>
<evidence type="ECO:0000256" key="2">
    <source>
        <dbReference type="ARBA" id="ARBA00022803"/>
    </source>
</evidence>
<dbReference type="RefSeq" id="WP_131475591.1">
    <property type="nucleotide sequence ID" value="NZ_SJPE01000004.1"/>
</dbReference>
<evidence type="ECO:0000256" key="4">
    <source>
        <dbReference type="SAM" id="SignalP"/>
    </source>
</evidence>
<keyword evidence="1" id="KW-0677">Repeat</keyword>
<dbReference type="Pfam" id="PF00515">
    <property type="entry name" value="TPR_1"/>
    <property type="match status" value="1"/>
</dbReference>
<evidence type="ECO:0000256" key="1">
    <source>
        <dbReference type="ARBA" id="ARBA00022737"/>
    </source>
</evidence>
<dbReference type="PROSITE" id="PS50005">
    <property type="entry name" value="TPR"/>
    <property type="match status" value="2"/>
</dbReference>
<dbReference type="Pfam" id="PF13181">
    <property type="entry name" value="TPR_8"/>
    <property type="match status" value="1"/>
</dbReference>
<dbReference type="Proteomes" id="UP000293300">
    <property type="component" value="Unassembled WGS sequence"/>
</dbReference>
<keyword evidence="2 3" id="KW-0802">TPR repeat</keyword>
<evidence type="ECO:0000313" key="6">
    <source>
        <dbReference type="Proteomes" id="UP000293300"/>
    </source>
</evidence>
<dbReference type="InterPro" id="IPR052346">
    <property type="entry name" value="O-mannosyl-transferase_TMTC"/>
</dbReference>
<dbReference type="Gene3D" id="1.25.40.10">
    <property type="entry name" value="Tetratricopeptide repeat domain"/>
    <property type="match status" value="1"/>
</dbReference>
<proteinExistence type="predicted"/>
<dbReference type="PANTHER" id="PTHR44227">
    <property type="match status" value="1"/>
</dbReference>
<accession>A0A4Q9Z1P8</accession>
<feature type="chain" id="PRO_5020211729" evidence="4">
    <location>
        <begin position="21"/>
        <end position="440"/>
    </location>
</feature>
<dbReference type="AlphaFoldDB" id="A0A4Q9Z1P8"/>
<feature type="signal peptide" evidence="4">
    <location>
        <begin position="1"/>
        <end position="20"/>
    </location>
</feature>
<name>A0A4Q9Z1P8_9FLAO</name>
<comment type="caution">
    <text evidence="5">The sequence shown here is derived from an EMBL/GenBank/DDBJ whole genome shotgun (WGS) entry which is preliminary data.</text>
</comment>
<organism evidence="5 6">
    <name type="scientific">Flavobacterium silvisoli</name>
    <dbReference type="NCBI Taxonomy" id="2529433"/>
    <lineage>
        <taxon>Bacteria</taxon>
        <taxon>Pseudomonadati</taxon>
        <taxon>Bacteroidota</taxon>
        <taxon>Flavobacteriia</taxon>
        <taxon>Flavobacteriales</taxon>
        <taxon>Flavobacteriaceae</taxon>
        <taxon>Flavobacterium</taxon>
    </lineage>
</organism>
<dbReference type="InterPro" id="IPR019734">
    <property type="entry name" value="TPR_rpt"/>
</dbReference>
<dbReference type="OrthoDB" id="1149028at2"/>
<dbReference type="EMBL" id="SJPE01000004">
    <property type="protein sequence ID" value="TBX70195.1"/>
    <property type="molecule type" value="Genomic_DNA"/>
</dbReference>
<dbReference type="SMART" id="SM00028">
    <property type="entry name" value="TPR"/>
    <property type="match status" value="2"/>
</dbReference>
<feature type="repeat" description="TPR" evidence="3">
    <location>
        <begin position="249"/>
        <end position="282"/>
    </location>
</feature>
<dbReference type="PANTHER" id="PTHR44227:SF3">
    <property type="entry name" value="PROTEIN O-MANNOSYL-TRANSFERASE TMTC4"/>
    <property type="match status" value="1"/>
</dbReference>
<dbReference type="GO" id="GO:0030968">
    <property type="term" value="P:endoplasmic reticulum unfolded protein response"/>
    <property type="evidence" value="ECO:0007669"/>
    <property type="project" value="TreeGrafter"/>
</dbReference>
<keyword evidence="6" id="KW-1185">Reference proteome</keyword>
<protein>
    <submittedName>
        <fullName evidence="5">Tetratricopeptide repeat protein</fullName>
    </submittedName>
</protein>
<gene>
    <name evidence="5" type="ORF">EZL74_05475</name>
</gene>
<dbReference type="GO" id="GO:0000030">
    <property type="term" value="F:mannosyltransferase activity"/>
    <property type="evidence" value="ECO:0007669"/>
    <property type="project" value="TreeGrafter"/>
</dbReference>
<evidence type="ECO:0000256" key="3">
    <source>
        <dbReference type="PROSITE-ProRule" id="PRU00339"/>
    </source>
</evidence>
<reference evidence="5 6" key="1">
    <citation type="submission" date="2019-02" db="EMBL/GenBank/DDBJ databases">
        <title>Flavobacterium sp. RD-2-33 isolated from forest soil.</title>
        <authorList>
            <person name="Chaudhary D.K."/>
        </authorList>
    </citation>
    <scope>NUCLEOTIDE SEQUENCE [LARGE SCALE GENOMIC DNA]</scope>
    <source>
        <strain evidence="5 6">RD-2-33</strain>
    </source>
</reference>
<feature type="repeat" description="TPR" evidence="3">
    <location>
        <begin position="317"/>
        <end position="350"/>
    </location>
</feature>
<dbReference type="PROSITE" id="PS50293">
    <property type="entry name" value="TPR_REGION"/>
    <property type="match status" value="1"/>
</dbReference>